<dbReference type="NCBIfam" id="NF038402">
    <property type="entry name" value="TroA_like"/>
    <property type="match status" value="1"/>
</dbReference>
<reference evidence="5 6" key="1">
    <citation type="journal article" date="2015" name="Stand. Genomic Sci.">
        <title>Genomic Encyclopedia of Bacterial and Archaeal Type Strains, Phase III: the genomes of soil and plant-associated and newly described type strains.</title>
        <authorList>
            <person name="Whitman W.B."/>
            <person name="Woyke T."/>
            <person name="Klenk H.P."/>
            <person name="Zhou Y."/>
            <person name="Lilburn T.G."/>
            <person name="Beck B.J."/>
            <person name="De Vos P."/>
            <person name="Vandamme P."/>
            <person name="Eisen J.A."/>
            <person name="Garrity G."/>
            <person name="Hugenholtz P."/>
            <person name="Kyrpides N.C."/>
        </authorList>
    </citation>
    <scope>NUCLEOTIDE SEQUENCE [LARGE SCALE GENOMIC DNA]</scope>
    <source>
        <strain evidence="5 6">CV53</strain>
    </source>
</reference>
<accession>A0A4R2B6I8</accession>
<gene>
    <name evidence="5" type="ORF">EV146_111161</name>
</gene>
<dbReference type="SUPFAM" id="SSF53807">
    <property type="entry name" value="Helical backbone' metal receptor"/>
    <property type="match status" value="1"/>
</dbReference>
<feature type="transmembrane region" description="Helical" evidence="3">
    <location>
        <begin position="55"/>
        <end position="76"/>
    </location>
</feature>
<dbReference type="CDD" id="cd01143">
    <property type="entry name" value="YvrC"/>
    <property type="match status" value="1"/>
</dbReference>
<dbReference type="InterPro" id="IPR050902">
    <property type="entry name" value="ABC_Transporter_SBP"/>
</dbReference>
<feature type="domain" description="Fe/B12 periplasmic-binding" evidence="4">
    <location>
        <begin position="117"/>
        <end position="372"/>
    </location>
</feature>
<dbReference type="PROSITE" id="PS50983">
    <property type="entry name" value="FE_B12_PBP"/>
    <property type="match status" value="1"/>
</dbReference>
<evidence type="ECO:0000313" key="6">
    <source>
        <dbReference type="Proteomes" id="UP000295689"/>
    </source>
</evidence>
<name>A0A4R2B6I8_9BACI</name>
<comment type="caution">
    <text evidence="5">The sequence shown here is derived from an EMBL/GenBank/DDBJ whole genome shotgun (WGS) entry which is preliminary data.</text>
</comment>
<dbReference type="Proteomes" id="UP000295689">
    <property type="component" value="Unassembled WGS sequence"/>
</dbReference>
<evidence type="ECO:0000313" key="5">
    <source>
        <dbReference type="EMBL" id="TCN22321.1"/>
    </source>
</evidence>
<keyword evidence="2" id="KW-0732">Signal</keyword>
<dbReference type="GO" id="GO:0071281">
    <property type="term" value="P:cellular response to iron ion"/>
    <property type="evidence" value="ECO:0007669"/>
    <property type="project" value="TreeGrafter"/>
</dbReference>
<keyword evidence="3" id="KW-0472">Membrane</keyword>
<comment type="similarity">
    <text evidence="1">Belongs to the bacterial solute-binding protein 8 family.</text>
</comment>
<dbReference type="PANTHER" id="PTHR30535:SF34">
    <property type="entry name" value="MOLYBDATE-BINDING PROTEIN MOLA"/>
    <property type="match status" value="1"/>
</dbReference>
<proteinExistence type="inferred from homology"/>
<evidence type="ECO:0000256" key="1">
    <source>
        <dbReference type="ARBA" id="ARBA00008814"/>
    </source>
</evidence>
<dbReference type="EMBL" id="SLVV01000011">
    <property type="protein sequence ID" value="TCN22321.1"/>
    <property type="molecule type" value="Genomic_DNA"/>
</dbReference>
<keyword evidence="6" id="KW-1185">Reference proteome</keyword>
<organism evidence="5 6">
    <name type="scientific">Mesobacillus foraminis</name>
    <dbReference type="NCBI Taxonomy" id="279826"/>
    <lineage>
        <taxon>Bacteria</taxon>
        <taxon>Bacillati</taxon>
        <taxon>Bacillota</taxon>
        <taxon>Bacilli</taxon>
        <taxon>Bacillales</taxon>
        <taxon>Bacillaceae</taxon>
        <taxon>Mesobacillus</taxon>
    </lineage>
</organism>
<evidence type="ECO:0000256" key="2">
    <source>
        <dbReference type="ARBA" id="ARBA00022729"/>
    </source>
</evidence>
<keyword evidence="3" id="KW-0812">Transmembrane</keyword>
<keyword evidence="3" id="KW-1133">Transmembrane helix</keyword>
<dbReference type="AlphaFoldDB" id="A0A4R2B6I8"/>
<dbReference type="InterPro" id="IPR002491">
    <property type="entry name" value="ABC_transptr_periplasmic_BD"/>
</dbReference>
<dbReference type="Pfam" id="PF01497">
    <property type="entry name" value="Peripla_BP_2"/>
    <property type="match status" value="1"/>
</dbReference>
<dbReference type="PANTHER" id="PTHR30535">
    <property type="entry name" value="VITAMIN B12-BINDING PROTEIN"/>
    <property type="match status" value="1"/>
</dbReference>
<evidence type="ECO:0000259" key="4">
    <source>
        <dbReference type="PROSITE" id="PS50983"/>
    </source>
</evidence>
<dbReference type="Gene3D" id="3.40.50.1980">
    <property type="entry name" value="Nitrogenase molybdenum iron protein domain"/>
    <property type="match status" value="2"/>
</dbReference>
<feature type="transmembrane region" description="Helical" evidence="3">
    <location>
        <begin position="26"/>
        <end position="48"/>
    </location>
</feature>
<dbReference type="FunFam" id="3.40.50.1980:FF:000035">
    <property type="entry name" value="Iron ABC transporter substrate-binding protein"/>
    <property type="match status" value="1"/>
</dbReference>
<dbReference type="InterPro" id="IPR054828">
    <property type="entry name" value="Vit_B12_bind_prot"/>
</dbReference>
<sequence>MFGRITYPFAFLRVLPNQHLLLNVEVFFYSKKALAVLALVASASTIFGGMKMKKLYLSLFALLLSIGVLTACGSNASEPKENASDEKQSAQKEKAEFPVTITDALENKVVIDSKPEKIVSLLPSNTEIAFELGLGEQVVGVSDHDNYPKEVEEKERIGGLDFNVEKIVSLNPDLVLAHASSAHNSESGLQQLRDAGITVLVVNDAKNFDEVYDSIVMVGTANGEKEKAESLVSDLKAKVEEIKTKAQEIPEEDVKSVFVEVSPAPEIYSAGKNTFMDEMFQIIHAKNVVTEEGWPKMDPEAVIKANPDVIITTHGHYTEDPVKNVTGRDGWQDIAAVKNNEVVNVDSDAVTRTGPRIVQGVEELAKAVYPEVFK</sequence>
<evidence type="ECO:0000256" key="3">
    <source>
        <dbReference type="SAM" id="Phobius"/>
    </source>
</evidence>
<protein>
    <submittedName>
        <fullName evidence="5">Iron complex transport system substrate-binding protein</fullName>
    </submittedName>
</protein>